<proteinExistence type="predicted"/>
<feature type="compositionally biased region" description="Polar residues" evidence="1">
    <location>
        <begin position="104"/>
        <end position="115"/>
    </location>
</feature>
<accession>A0AAV2SXA5</accession>
<dbReference type="Proteomes" id="UP001497623">
    <property type="component" value="Unassembled WGS sequence"/>
</dbReference>
<dbReference type="AlphaFoldDB" id="A0AAV2SXA5"/>
<feature type="compositionally biased region" description="Basic and acidic residues" evidence="1">
    <location>
        <begin position="197"/>
        <end position="218"/>
    </location>
</feature>
<feature type="region of interest" description="Disordered" evidence="1">
    <location>
        <begin position="610"/>
        <end position="637"/>
    </location>
</feature>
<gene>
    <name evidence="2" type="ORF">MNOR_LOCUS40885</name>
</gene>
<dbReference type="EMBL" id="CAXKWB010134558">
    <property type="protein sequence ID" value="CAL4243845.1"/>
    <property type="molecule type" value="Genomic_DNA"/>
</dbReference>
<evidence type="ECO:0000313" key="2">
    <source>
        <dbReference type="EMBL" id="CAL4243845.1"/>
    </source>
</evidence>
<feature type="region of interest" description="Disordered" evidence="1">
    <location>
        <begin position="65"/>
        <end position="115"/>
    </location>
</feature>
<feature type="compositionally biased region" description="Polar residues" evidence="1">
    <location>
        <begin position="9"/>
        <end position="19"/>
    </location>
</feature>
<feature type="region of interest" description="Disordered" evidence="1">
    <location>
        <begin position="1"/>
        <end position="27"/>
    </location>
</feature>
<sequence>MPPKMFNLPKNTFSAQRMSSTRKDYTPEQHHSTVQDIQHYFAIKGIRQTSIVNVSKAIKRPQDEISIQPTSNSVEPNPPATPLNVTKKKAKAIKRPRDPDEISIQLSSNSVTPSPSEEKIIMYGRSCNLPVTPLNAIKKKVKAIKRSQDPDDISIKSSSISVASSPSEEKIISYSRTCNPPAKPLNVIRQQVKGIKRPRDLDKRSIQPNSKREEHRQSSEKIIIYSKYCNPHVNPLSSNKSELLKSEDTNLAQTSEPVNSNGRLDMYQRDVDSSMYAVHNKSYNLLSHDGYVTRLKKKNCPSADDAGNNSVSLLPKSLDNLKYFNLINTSTSLKNPVNETAFTNATNALSVTVKTEPVLESVNLQWLDGSKPQLLELSNLQLLEMSKTQLLELSTPRMLKMSKPQLIELLKPRLLKFSKENLLELSKQRLLKLSTPQLLELLKPQLLELSKLKLLELSNPGLSKFSTPQLFELLKPELLESSKPQLLEWSKPLLLKMSKSQLIELLKPQLLELSKAQLLELSNPQSKPQLVELSKHQLLETSKSQSRTPLSQMDHMKNYKNISNFKMVSNHPILYSNTDKCYSDYLPGNKMVTISPIFNSNTNKGHLGNLPENSPMLNSGGNKGHTDNLQGNKSVPTFEMPKMKANSVMIAEP</sequence>
<keyword evidence="3" id="KW-1185">Reference proteome</keyword>
<protein>
    <submittedName>
        <fullName evidence="2">Uncharacterized protein</fullName>
    </submittedName>
</protein>
<feature type="compositionally biased region" description="Polar residues" evidence="1">
    <location>
        <begin position="65"/>
        <end position="75"/>
    </location>
</feature>
<evidence type="ECO:0000256" key="1">
    <source>
        <dbReference type="SAM" id="MobiDB-lite"/>
    </source>
</evidence>
<name>A0AAV2SXA5_MEGNR</name>
<comment type="caution">
    <text evidence="2">The sequence shown here is derived from an EMBL/GenBank/DDBJ whole genome shotgun (WGS) entry which is preliminary data.</text>
</comment>
<feature type="compositionally biased region" description="Polar residues" evidence="1">
    <location>
        <begin position="611"/>
        <end position="620"/>
    </location>
</feature>
<feature type="region of interest" description="Disordered" evidence="1">
    <location>
        <begin position="192"/>
        <end position="218"/>
    </location>
</feature>
<organism evidence="2 3">
    <name type="scientific">Meganyctiphanes norvegica</name>
    <name type="common">Northern krill</name>
    <name type="synonym">Thysanopoda norvegica</name>
    <dbReference type="NCBI Taxonomy" id="48144"/>
    <lineage>
        <taxon>Eukaryota</taxon>
        <taxon>Metazoa</taxon>
        <taxon>Ecdysozoa</taxon>
        <taxon>Arthropoda</taxon>
        <taxon>Crustacea</taxon>
        <taxon>Multicrustacea</taxon>
        <taxon>Malacostraca</taxon>
        <taxon>Eumalacostraca</taxon>
        <taxon>Eucarida</taxon>
        <taxon>Euphausiacea</taxon>
        <taxon>Euphausiidae</taxon>
        <taxon>Meganyctiphanes</taxon>
    </lineage>
</organism>
<reference evidence="2 3" key="1">
    <citation type="submission" date="2024-05" db="EMBL/GenBank/DDBJ databases">
        <authorList>
            <person name="Wallberg A."/>
        </authorList>
    </citation>
    <scope>NUCLEOTIDE SEQUENCE [LARGE SCALE GENOMIC DNA]</scope>
</reference>
<evidence type="ECO:0000313" key="3">
    <source>
        <dbReference type="Proteomes" id="UP001497623"/>
    </source>
</evidence>
<feature type="non-terminal residue" evidence="2">
    <location>
        <position position="653"/>
    </location>
</feature>